<dbReference type="EMBL" id="BKCJ011885845">
    <property type="protein sequence ID" value="GFD61031.1"/>
    <property type="molecule type" value="Genomic_DNA"/>
</dbReference>
<gene>
    <name evidence="2" type="ORF">Tci_933000</name>
</gene>
<organism evidence="2">
    <name type="scientific">Tanacetum cinerariifolium</name>
    <name type="common">Dalmatian daisy</name>
    <name type="synonym">Chrysanthemum cinerariifolium</name>
    <dbReference type="NCBI Taxonomy" id="118510"/>
    <lineage>
        <taxon>Eukaryota</taxon>
        <taxon>Viridiplantae</taxon>
        <taxon>Streptophyta</taxon>
        <taxon>Embryophyta</taxon>
        <taxon>Tracheophyta</taxon>
        <taxon>Spermatophyta</taxon>
        <taxon>Magnoliopsida</taxon>
        <taxon>eudicotyledons</taxon>
        <taxon>Gunneridae</taxon>
        <taxon>Pentapetalae</taxon>
        <taxon>asterids</taxon>
        <taxon>campanulids</taxon>
        <taxon>Asterales</taxon>
        <taxon>Asteraceae</taxon>
        <taxon>Asteroideae</taxon>
        <taxon>Anthemideae</taxon>
        <taxon>Anthemidinae</taxon>
        <taxon>Tanacetum</taxon>
    </lineage>
</organism>
<sequence>LGVLAGKRGAGERDVRQAPGEHASGQMQPGRFQEGEALFAMQARAVDAGHQRGDVVDQRDHRPAQVELHVAVEGVRGGN</sequence>
<name>A0A699XVP7_TANCI</name>
<comment type="caution">
    <text evidence="2">The sequence shown here is derived from an EMBL/GenBank/DDBJ whole genome shotgun (WGS) entry which is preliminary data.</text>
</comment>
<feature type="region of interest" description="Disordered" evidence="1">
    <location>
        <begin position="1"/>
        <end position="32"/>
    </location>
</feature>
<dbReference type="AlphaFoldDB" id="A0A699XVP7"/>
<protein>
    <submittedName>
        <fullName evidence="2">Uncharacterized protein</fullName>
    </submittedName>
</protein>
<feature type="non-terminal residue" evidence="2">
    <location>
        <position position="1"/>
    </location>
</feature>
<reference evidence="2" key="1">
    <citation type="journal article" date="2019" name="Sci. Rep.">
        <title>Draft genome of Tanacetum cinerariifolium, the natural source of mosquito coil.</title>
        <authorList>
            <person name="Yamashiro T."/>
            <person name="Shiraishi A."/>
            <person name="Satake H."/>
            <person name="Nakayama K."/>
        </authorList>
    </citation>
    <scope>NUCLEOTIDE SEQUENCE</scope>
</reference>
<accession>A0A699XVP7</accession>
<proteinExistence type="predicted"/>
<evidence type="ECO:0000313" key="2">
    <source>
        <dbReference type="EMBL" id="GFD61031.1"/>
    </source>
</evidence>
<feature type="non-terminal residue" evidence="2">
    <location>
        <position position="79"/>
    </location>
</feature>
<evidence type="ECO:0000256" key="1">
    <source>
        <dbReference type="SAM" id="MobiDB-lite"/>
    </source>
</evidence>